<evidence type="ECO:0000313" key="2">
    <source>
        <dbReference type="EMBL" id="WWV66265.1"/>
    </source>
</evidence>
<dbReference type="EMBL" id="CP146284">
    <property type="protein sequence ID" value="WWV66265.1"/>
    <property type="molecule type" value="Genomic_DNA"/>
</dbReference>
<evidence type="ECO:0000313" key="3">
    <source>
        <dbReference type="Proteomes" id="UP001320603"/>
    </source>
</evidence>
<gene>
    <name evidence="2" type="ORF">NEE14_014995</name>
</gene>
<dbReference type="SUPFAM" id="SSF48452">
    <property type="entry name" value="TPR-like"/>
    <property type="match status" value="1"/>
</dbReference>
<dbReference type="Gene3D" id="1.25.40.10">
    <property type="entry name" value="Tetratricopeptide repeat domain"/>
    <property type="match status" value="2"/>
</dbReference>
<organism evidence="2 3">
    <name type="scientific">Parabacteroides absconsus</name>
    <dbReference type="NCBI Taxonomy" id="2951805"/>
    <lineage>
        <taxon>Bacteria</taxon>
        <taxon>Pseudomonadati</taxon>
        <taxon>Bacteroidota</taxon>
        <taxon>Bacteroidia</taxon>
        <taxon>Bacteroidales</taxon>
        <taxon>Tannerellaceae</taxon>
        <taxon>Parabacteroides</taxon>
    </lineage>
</organism>
<protein>
    <submittedName>
        <fullName evidence="2">CHAT domain-containing protein</fullName>
    </submittedName>
</protein>
<name>A0ABZ2IS84_9BACT</name>
<keyword evidence="3" id="KW-1185">Reference proteome</keyword>
<evidence type="ECO:0000259" key="1">
    <source>
        <dbReference type="Pfam" id="PF12770"/>
    </source>
</evidence>
<dbReference type="RefSeq" id="WP_251967457.1">
    <property type="nucleotide sequence ID" value="NZ_CP146284.1"/>
</dbReference>
<dbReference type="PANTHER" id="PTHR10098:SF108">
    <property type="entry name" value="TETRATRICOPEPTIDE REPEAT PROTEIN 28"/>
    <property type="match status" value="1"/>
</dbReference>
<dbReference type="Proteomes" id="UP001320603">
    <property type="component" value="Chromosome"/>
</dbReference>
<dbReference type="Pfam" id="PF12770">
    <property type="entry name" value="CHAT"/>
    <property type="match status" value="1"/>
</dbReference>
<dbReference type="PANTHER" id="PTHR10098">
    <property type="entry name" value="RAPSYN-RELATED"/>
    <property type="match status" value="1"/>
</dbReference>
<sequence>MNDERVNYFDVYKSLLITHKFESFHDPFFFTCARGLADYLESKSQWKKCVEAREWALKSLSKFMKSDATPMAYLLNEQNAAVCFVHLKNYELSLKYQQDCCRIAEKLHGYGSETHGKELRRLSSIYGIAGYYEKADSCLNIVQGLMRKRSDEGLAGVLYDRAEINSSLERWPQAVMLYKSALQKIKGQGDIYADVLYGLATACFGLNDYYGMNLAMQRLLDYLEQNPSCDPKMVFRLLTLCNSFHINNDERKRLLALAEKMNDGKDVATLATLAYAYEKNYEYDKFNELAGQVFDLMDGYRSGNDSIGMEQGLPFVLVLGIGSKYQQKTIGYLLYNISSCKQRFGTSHPLVFDMLTQLSSLYNMVGEYRKSIELADSCLALTGLSEHQYNQFVRNKIDALSSVGKYLDAVDLSRGLLPSLKNGKDSWEVLAHGIIGNMLAEMDLRQNNKGEFVHDDSQELLSTLCRDAETLVDQTKKTYGESHMNYIISLEYLASVYYLNRQWNQMLQTIDRCESLIRANVKNEELKDVYLECLAPFHLFVKDYKKASLLVNENNLESAALFAERTNTTMLLADIALGLGKHKEAEKYYSLQADDIISHSKLYFSSLTEGERNNFWRMFSQQIYDAGKFVDTVGKPSQFAGKVYDLALFSKGLLLNSSLLCERQIRESGDAKLQADFDELEVIKRELVNNLAIDEMTRTTLKKKAETLEAGLMSCLQSYRDYTEFLNVTWMDVQKHLEDTDLSIEFIDYSRQDSVAMYGALLLKKEWNAPVFIPLTEKTTYDKMQQGIMQVTAENGNKIWNPIRPFMEGVECIYFSPTGILHKVPVEYMPYDDLLMMAEKFDMYRLSSTRILAKERKPSRWTKAVLYGGIEYDATNVSLNDVDARGERQIKLTYLAGSDKEVKDIDKLLSSKQIHVDLYQEENATEESFKKLSGSDAQLIHLATHGLYLLDSEIVVDKIPSLRLSATLKDGDRVMENTAVCFAGVNNTQLATDLKMSDDGFLSAREIAVMDLSHTDMVVLSACLTAEGRVTGEGVFGLQRGFKQAGANTIVMASWKVSDKSTSLLMSSFYKNIVNGMPKNKALVEAVKQLRSAGSQYADPKYWAAFIMLDGLE</sequence>
<dbReference type="InterPro" id="IPR024983">
    <property type="entry name" value="CHAT_dom"/>
</dbReference>
<reference evidence="2 3" key="1">
    <citation type="submission" date="2024-02" db="EMBL/GenBank/DDBJ databases">
        <title>Whole genome sequencing of Parabacteroides sp. AD58.</title>
        <authorList>
            <person name="Chaplin A.V."/>
            <person name="Pikina A.P."/>
            <person name="Sokolova S.R."/>
            <person name="Korostin D.O."/>
            <person name="Efimov B.A."/>
        </authorList>
    </citation>
    <scope>NUCLEOTIDE SEQUENCE [LARGE SCALE GENOMIC DNA]</scope>
    <source>
        <strain evidence="2 3">AD58</strain>
    </source>
</reference>
<feature type="domain" description="CHAT" evidence="1">
    <location>
        <begin position="799"/>
        <end position="1108"/>
    </location>
</feature>
<proteinExistence type="predicted"/>
<dbReference type="InterPro" id="IPR011990">
    <property type="entry name" value="TPR-like_helical_dom_sf"/>
</dbReference>
<accession>A0ABZ2IS84</accession>